<dbReference type="EMBL" id="SRLO01000175">
    <property type="protein sequence ID" value="TNN69483.1"/>
    <property type="molecule type" value="Genomic_DNA"/>
</dbReference>
<name>A0A4Z2HWW6_9TELE</name>
<protein>
    <recommendedName>
        <fullName evidence="4">Transmembrane protein</fullName>
    </recommendedName>
</protein>
<evidence type="ECO:0008006" key="4">
    <source>
        <dbReference type="Google" id="ProtNLM"/>
    </source>
</evidence>
<gene>
    <name evidence="2" type="ORF">EYF80_020317</name>
</gene>
<dbReference type="Proteomes" id="UP000314294">
    <property type="component" value="Unassembled WGS sequence"/>
</dbReference>
<evidence type="ECO:0000256" key="1">
    <source>
        <dbReference type="SAM" id="Phobius"/>
    </source>
</evidence>
<keyword evidence="1" id="KW-0472">Membrane</keyword>
<feature type="transmembrane region" description="Helical" evidence="1">
    <location>
        <begin position="250"/>
        <end position="270"/>
    </location>
</feature>
<organism evidence="2 3">
    <name type="scientific">Liparis tanakae</name>
    <name type="common">Tanaka's snailfish</name>
    <dbReference type="NCBI Taxonomy" id="230148"/>
    <lineage>
        <taxon>Eukaryota</taxon>
        <taxon>Metazoa</taxon>
        <taxon>Chordata</taxon>
        <taxon>Craniata</taxon>
        <taxon>Vertebrata</taxon>
        <taxon>Euteleostomi</taxon>
        <taxon>Actinopterygii</taxon>
        <taxon>Neopterygii</taxon>
        <taxon>Teleostei</taxon>
        <taxon>Neoteleostei</taxon>
        <taxon>Acanthomorphata</taxon>
        <taxon>Eupercaria</taxon>
        <taxon>Perciformes</taxon>
        <taxon>Cottioidei</taxon>
        <taxon>Cottales</taxon>
        <taxon>Liparidae</taxon>
        <taxon>Liparis</taxon>
    </lineage>
</organism>
<evidence type="ECO:0000313" key="3">
    <source>
        <dbReference type="Proteomes" id="UP000314294"/>
    </source>
</evidence>
<keyword evidence="1" id="KW-0812">Transmembrane</keyword>
<evidence type="ECO:0000313" key="2">
    <source>
        <dbReference type="EMBL" id="TNN69483.1"/>
    </source>
</evidence>
<comment type="caution">
    <text evidence="2">The sequence shown here is derived from an EMBL/GenBank/DDBJ whole genome shotgun (WGS) entry which is preliminary data.</text>
</comment>
<dbReference type="AlphaFoldDB" id="A0A4Z2HWW6"/>
<sequence>MWTRQITTRSISSFFLEATARVLCFLSSSNSASISRTWKSKRHGTSTQIYKTHRADVSVKLGLHGLHVDLQTQFGVLCGLQLVLQLLQLSSHLLYLLLQRGQRSLTFFPTSSLELIKSSISARSCLLNRSSSSLASKASSRALAIAMALVSFSLASASARLETICLWLSKSTIRSSSSCCSRFLVFSILSMDMVFSSRRWLVSSTSFWSFLFTSSRPSIDPTSSSSFFFVSNSYRKAIKKHQDNKRFQQVASRLLLILLLLQQGVLFHLQLADQAAQLFRHFFQRCGVPLSHFLDLSLVVLGLLIDGLLQLRHVLLELGKVGLQLPNLLQGVVLLDRLLITPGQRHITQLELQLLYLGLKLSNLVQQVMKNLLQLLLPRKQTNSHLFGLGEELGLRVELLC</sequence>
<keyword evidence="3" id="KW-1185">Reference proteome</keyword>
<proteinExistence type="predicted"/>
<keyword evidence="1" id="KW-1133">Transmembrane helix</keyword>
<accession>A0A4Z2HWW6</accession>
<reference evidence="2 3" key="1">
    <citation type="submission" date="2019-03" db="EMBL/GenBank/DDBJ databases">
        <title>First draft genome of Liparis tanakae, snailfish: a comprehensive survey of snailfish specific genes.</title>
        <authorList>
            <person name="Kim W."/>
            <person name="Song I."/>
            <person name="Jeong J.-H."/>
            <person name="Kim D."/>
            <person name="Kim S."/>
            <person name="Ryu S."/>
            <person name="Song J.Y."/>
            <person name="Lee S.K."/>
        </authorList>
    </citation>
    <scope>NUCLEOTIDE SEQUENCE [LARGE SCALE GENOMIC DNA]</scope>
    <source>
        <tissue evidence="2">Muscle</tissue>
    </source>
</reference>